<feature type="domain" description="RagB/SusD" evidence="6">
    <location>
        <begin position="307"/>
        <end position="499"/>
    </location>
</feature>
<proteinExistence type="inferred from homology"/>
<evidence type="ECO:0000256" key="3">
    <source>
        <dbReference type="ARBA" id="ARBA00022729"/>
    </source>
</evidence>
<dbReference type="InterPro" id="IPR012944">
    <property type="entry name" value="SusD_RagB_dom"/>
</dbReference>
<comment type="subcellular location">
    <subcellularLocation>
        <location evidence="1">Cell outer membrane</location>
    </subcellularLocation>
</comment>
<evidence type="ECO:0000256" key="1">
    <source>
        <dbReference type="ARBA" id="ARBA00004442"/>
    </source>
</evidence>
<evidence type="ECO:0000259" key="6">
    <source>
        <dbReference type="Pfam" id="PF07980"/>
    </source>
</evidence>
<sequence length="507" mass="56351">MKSSLKYILAASIAFGSFSCSDFLEEEPQSFLSPSVVKTSSDADLMVAGILSIYSGNNHYSRDYYLLSEISSDHASTVSGSSSRIAIDHYNYDTNHSDIEDVWESGVRIVANANYLIAGMKDGGNAMSEDDKANYDATARFFRAHTYFDLVRLFGGVALLREPVESAAQLEGLKRNSVQEVYDFITSELEAIEGQFTDSWNSSKRGTSFPTKWAVKALLSNVYLTQAGKPLEDASAWAKSATKAKELLDEGGYGFIEGGYAELFKVENKTSNEHIWSILSHRTIHAVNCRFGGIGTQDGWGNFGVTEGVMDIFDDADPRKAATFMTEIWDVNSSGEQVKLVTMDEWSYQGVPMIAKFAAPENTGVPAKNWKDDSRRKGNILSGYRYGEMLLVYAEAENEANPGSSAALQALNKVRDRVGMPAITATDQAGIREAIKMERTYEMAFEARRRFDLVRWGDFMTAMKKDPEAKDFVQSHHTLFPIPQREYDVLKDFEQNPGYPSDRSGSN</sequence>
<accession>A0AAU9CJD9</accession>
<evidence type="ECO:0000259" key="7">
    <source>
        <dbReference type="Pfam" id="PF14322"/>
    </source>
</evidence>
<feature type="domain" description="SusD-like N-terminal" evidence="7">
    <location>
        <begin position="22"/>
        <end position="224"/>
    </location>
</feature>
<dbReference type="RefSeq" id="WP_338395373.1">
    <property type="nucleotide sequence ID" value="NZ_AP025317.1"/>
</dbReference>
<dbReference type="Pfam" id="PF07980">
    <property type="entry name" value="SusD_RagB"/>
    <property type="match status" value="1"/>
</dbReference>
<organism evidence="8 9">
    <name type="scientific">Fulvitalea axinellae</name>
    <dbReference type="NCBI Taxonomy" id="1182444"/>
    <lineage>
        <taxon>Bacteria</taxon>
        <taxon>Pseudomonadati</taxon>
        <taxon>Bacteroidota</taxon>
        <taxon>Cytophagia</taxon>
        <taxon>Cytophagales</taxon>
        <taxon>Persicobacteraceae</taxon>
        <taxon>Fulvitalea</taxon>
    </lineage>
</organism>
<dbReference type="AlphaFoldDB" id="A0AAU9CJD9"/>
<name>A0AAU9CJD9_9BACT</name>
<dbReference type="KEGG" id="fax:FUAX_46630"/>
<keyword evidence="4" id="KW-0472">Membrane</keyword>
<dbReference type="Gene3D" id="1.25.40.390">
    <property type="match status" value="1"/>
</dbReference>
<reference evidence="8 9" key="1">
    <citation type="submission" date="2021-12" db="EMBL/GenBank/DDBJ databases">
        <title>Genome sequencing of bacteria with rrn-lacking chromosome and rrn-plasmid.</title>
        <authorList>
            <person name="Anda M."/>
            <person name="Iwasaki W."/>
        </authorList>
    </citation>
    <scope>NUCLEOTIDE SEQUENCE [LARGE SCALE GENOMIC DNA]</scope>
    <source>
        <strain evidence="8 9">DSM 100852</strain>
        <plasmid evidence="8 9">pFA3</plasmid>
    </source>
</reference>
<protein>
    <submittedName>
        <fullName evidence="8">Membrane protein</fullName>
    </submittedName>
</protein>
<dbReference type="Proteomes" id="UP001348817">
    <property type="component" value="Plasmid pFA3"/>
</dbReference>
<evidence type="ECO:0000256" key="4">
    <source>
        <dbReference type="ARBA" id="ARBA00023136"/>
    </source>
</evidence>
<keyword evidence="5" id="KW-0998">Cell outer membrane</keyword>
<dbReference type="InterPro" id="IPR011990">
    <property type="entry name" value="TPR-like_helical_dom_sf"/>
</dbReference>
<keyword evidence="3" id="KW-0732">Signal</keyword>
<comment type="similarity">
    <text evidence="2">Belongs to the SusD family.</text>
</comment>
<evidence type="ECO:0000313" key="8">
    <source>
        <dbReference type="EMBL" id="BDD12231.1"/>
    </source>
</evidence>
<evidence type="ECO:0000256" key="5">
    <source>
        <dbReference type="ARBA" id="ARBA00023237"/>
    </source>
</evidence>
<geneLocation type="plasmid" evidence="8 9">
    <name>pFA3</name>
</geneLocation>
<dbReference type="Pfam" id="PF14322">
    <property type="entry name" value="SusD-like_3"/>
    <property type="match status" value="1"/>
</dbReference>
<evidence type="ECO:0000313" key="9">
    <source>
        <dbReference type="Proteomes" id="UP001348817"/>
    </source>
</evidence>
<gene>
    <name evidence="8" type="ORF">FUAX_46630</name>
</gene>
<dbReference type="PROSITE" id="PS51257">
    <property type="entry name" value="PROKAR_LIPOPROTEIN"/>
    <property type="match status" value="1"/>
</dbReference>
<dbReference type="InterPro" id="IPR033985">
    <property type="entry name" value="SusD-like_N"/>
</dbReference>
<dbReference type="SUPFAM" id="SSF48452">
    <property type="entry name" value="TPR-like"/>
    <property type="match status" value="1"/>
</dbReference>
<evidence type="ECO:0000256" key="2">
    <source>
        <dbReference type="ARBA" id="ARBA00006275"/>
    </source>
</evidence>
<keyword evidence="8" id="KW-0614">Plasmid</keyword>
<dbReference type="GO" id="GO:0009279">
    <property type="term" value="C:cell outer membrane"/>
    <property type="evidence" value="ECO:0007669"/>
    <property type="project" value="UniProtKB-SubCell"/>
</dbReference>
<keyword evidence="9" id="KW-1185">Reference proteome</keyword>
<dbReference type="EMBL" id="AP025317">
    <property type="protein sequence ID" value="BDD12231.1"/>
    <property type="molecule type" value="Genomic_DNA"/>
</dbReference>